<organism evidence="1">
    <name type="scientific">Anguilla anguilla</name>
    <name type="common">European freshwater eel</name>
    <name type="synonym">Muraena anguilla</name>
    <dbReference type="NCBI Taxonomy" id="7936"/>
    <lineage>
        <taxon>Eukaryota</taxon>
        <taxon>Metazoa</taxon>
        <taxon>Chordata</taxon>
        <taxon>Craniata</taxon>
        <taxon>Vertebrata</taxon>
        <taxon>Euteleostomi</taxon>
        <taxon>Actinopterygii</taxon>
        <taxon>Neopterygii</taxon>
        <taxon>Teleostei</taxon>
        <taxon>Anguilliformes</taxon>
        <taxon>Anguillidae</taxon>
        <taxon>Anguilla</taxon>
    </lineage>
</organism>
<name>A0A0E9WSG2_ANGAN</name>
<protein>
    <submittedName>
        <fullName evidence="1">Uncharacterized protein</fullName>
    </submittedName>
</protein>
<dbReference type="AlphaFoldDB" id="A0A0E9WSG2"/>
<accession>A0A0E9WSG2</accession>
<reference evidence="1" key="2">
    <citation type="journal article" date="2015" name="Fish Shellfish Immunol.">
        <title>Early steps in the European eel (Anguilla anguilla)-Vibrio vulnificus interaction in the gills: Role of the RtxA13 toxin.</title>
        <authorList>
            <person name="Callol A."/>
            <person name="Pajuelo D."/>
            <person name="Ebbesson L."/>
            <person name="Teles M."/>
            <person name="MacKenzie S."/>
            <person name="Amaro C."/>
        </authorList>
    </citation>
    <scope>NUCLEOTIDE SEQUENCE</scope>
</reference>
<dbReference type="EMBL" id="GBXM01016087">
    <property type="protein sequence ID" value="JAH92490.1"/>
    <property type="molecule type" value="Transcribed_RNA"/>
</dbReference>
<reference evidence="1" key="1">
    <citation type="submission" date="2014-11" db="EMBL/GenBank/DDBJ databases">
        <authorList>
            <person name="Amaro Gonzalez C."/>
        </authorList>
    </citation>
    <scope>NUCLEOTIDE SEQUENCE</scope>
</reference>
<proteinExistence type="predicted"/>
<sequence length="90" mass="10182">MKQLRLFLNFYRNTDPLNAVLTLLTWDVVKSEMTDLCVRVRVRVRVCLRWCVSTADRSPAGLWESVSVRTGAVCNVTRALLPLFTPVSGV</sequence>
<evidence type="ECO:0000313" key="1">
    <source>
        <dbReference type="EMBL" id="JAH92490.1"/>
    </source>
</evidence>